<organism evidence="5 6">
    <name type="scientific">Streptococcus hyointestinalis</name>
    <dbReference type="NCBI Taxonomy" id="1337"/>
    <lineage>
        <taxon>Bacteria</taxon>
        <taxon>Bacillati</taxon>
        <taxon>Bacillota</taxon>
        <taxon>Bacilli</taxon>
        <taxon>Lactobacillales</taxon>
        <taxon>Streptococcaceae</taxon>
        <taxon>Streptococcus</taxon>
    </lineage>
</organism>
<dbReference type="EMBL" id="UHFN01000007">
    <property type="protein sequence ID" value="SUN59676.1"/>
    <property type="molecule type" value="Genomic_DNA"/>
</dbReference>
<keyword evidence="1 5" id="KW-0489">Methyltransferase</keyword>
<dbReference type="CDD" id="cd02440">
    <property type="entry name" value="AdoMet_MTases"/>
    <property type="match status" value="1"/>
</dbReference>
<evidence type="ECO:0000256" key="1">
    <source>
        <dbReference type="ARBA" id="ARBA00022603"/>
    </source>
</evidence>
<keyword evidence="3" id="KW-0949">S-adenosyl-L-methionine</keyword>
<evidence type="ECO:0000256" key="2">
    <source>
        <dbReference type="ARBA" id="ARBA00022679"/>
    </source>
</evidence>
<feature type="domain" description="Methyltransferase type 11" evidence="4">
    <location>
        <begin position="37"/>
        <end position="126"/>
    </location>
</feature>
<dbReference type="GO" id="GO:0032259">
    <property type="term" value="P:methylation"/>
    <property type="evidence" value="ECO:0007669"/>
    <property type="project" value="UniProtKB-KW"/>
</dbReference>
<reference evidence="5 6" key="1">
    <citation type="submission" date="2018-06" db="EMBL/GenBank/DDBJ databases">
        <authorList>
            <consortium name="Pathogen Informatics"/>
            <person name="Doyle S."/>
        </authorList>
    </citation>
    <scope>NUCLEOTIDE SEQUENCE [LARGE SCALE GENOMIC DNA]</scope>
    <source>
        <strain evidence="5 6">NCTC12224</strain>
    </source>
</reference>
<sequence>MSVSIDHYKEMLAQPWGKIQYELTFYHLRHITNKKVLDFGAGFGLTSQHLAKHNQVTAVEPNCNLLFADSNQTFTKIAGSLEVLETFPDKSFDVILCHNVLEYIPKEEHANYLAAFERLLTDDGELSLIKHNLTGKVLQAVVFDNNTQKANALLAGDTHFDSPSFSQGNSYTLEELAANTQLKLQSYQGMRTFYSLQPNNVKTEKRLARANARY</sequence>
<evidence type="ECO:0000259" key="4">
    <source>
        <dbReference type="Pfam" id="PF08241"/>
    </source>
</evidence>
<keyword evidence="6" id="KW-1185">Reference proteome</keyword>
<gene>
    <name evidence="5" type="ORF">NCTC12224_00498</name>
</gene>
<name>A0A380K3Q4_9STRE</name>
<dbReference type="PANTHER" id="PTHR43464:SF19">
    <property type="entry name" value="UBIQUINONE BIOSYNTHESIS O-METHYLTRANSFERASE, MITOCHONDRIAL"/>
    <property type="match status" value="1"/>
</dbReference>
<accession>A0A380K3Q4</accession>
<dbReference type="InterPro" id="IPR029063">
    <property type="entry name" value="SAM-dependent_MTases_sf"/>
</dbReference>
<dbReference type="Pfam" id="PF08241">
    <property type="entry name" value="Methyltransf_11"/>
    <property type="match status" value="1"/>
</dbReference>
<evidence type="ECO:0000313" key="6">
    <source>
        <dbReference type="Proteomes" id="UP000254924"/>
    </source>
</evidence>
<keyword evidence="2 5" id="KW-0808">Transferase</keyword>
<evidence type="ECO:0000313" key="5">
    <source>
        <dbReference type="EMBL" id="SUN59676.1"/>
    </source>
</evidence>
<evidence type="ECO:0000256" key="3">
    <source>
        <dbReference type="ARBA" id="ARBA00022691"/>
    </source>
</evidence>
<dbReference type="Gene3D" id="3.40.50.150">
    <property type="entry name" value="Vaccinia Virus protein VP39"/>
    <property type="match status" value="1"/>
</dbReference>
<dbReference type="PANTHER" id="PTHR43464">
    <property type="entry name" value="METHYLTRANSFERASE"/>
    <property type="match status" value="1"/>
</dbReference>
<proteinExistence type="predicted"/>
<dbReference type="SUPFAM" id="SSF53335">
    <property type="entry name" value="S-adenosyl-L-methionine-dependent methyltransferases"/>
    <property type="match status" value="1"/>
</dbReference>
<dbReference type="InterPro" id="IPR013216">
    <property type="entry name" value="Methyltransf_11"/>
</dbReference>
<dbReference type="Proteomes" id="UP000254924">
    <property type="component" value="Unassembled WGS sequence"/>
</dbReference>
<dbReference type="AlphaFoldDB" id="A0A380K3Q4"/>
<protein>
    <submittedName>
        <fullName evidence="5">Probable S-adenosylmethionine-dependent methyltransferase</fullName>
    </submittedName>
</protein>
<dbReference type="GO" id="GO:0008757">
    <property type="term" value="F:S-adenosylmethionine-dependent methyltransferase activity"/>
    <property type="evidence" value="ECO:0007669"/>
    <property type="project" value="InterPro"/>
</dbReference>